<dbReference type="EMBL" id="JAENGY010003388">
    <property type="protein sequence ID" value="KAG6941862.1"/>
    <property type="molecule type" value="Genomic_DNA"/>
</dbReference>
<gene>
    <name evidence="1" type="ORF">JG688_00018437</name>
</gene>
<dbReference type="AlphaFoldDB" id="A0A8J5LUQ4"/>
<keyword evidence="2" id="KW-1185">Reference proteome</keyword>
<protein>
    <submittedName>
        <fullName evidence="1">Uncharacterized protein</fullName>
    </submittedName>
</protein>
<organism evidence="1 2">
    <name type="scientific">Phytophthora aleatoria</name>
    <dbReference type="NCBI Taxonomy" id="2496075"/>
    <lineage>
        <taxon>Eukaryota</taxon>
        <taxon>Sar</taxon>
        <taxon>Stramenopiles</taxon>
        <taxon>Oomycota</taxon>
        <taxon>Peronosporomycetes</taxon>
        <taxon>Peronosporales</taxon>
        <taxon>Peronosporaceae</taxon>
        <taxon>Phytophthora</taxon>
    </lineage>
</organism>
<accession>A0A8J5LUQ4</accession>
<proteinExistence type="predicted"/>
<evidence type="ECO:0000313" key="1">
    <source>
        <dbReference type="EMBL" id="KAG6941862.1"/>
    </source>
</evidence>
<reference evidence="1" key="1">
    <citation type="submission" date="2021-01" db="EMBL/GenBank/DDBJ databases">
        <title>Phytophthora aleatoria, a newly-described species from Pinus radiata is distinct from Phytophthora cactorum isolates based on comparative genomics.</title>
        <authorList>
            <person name="Mcdougal R."/>
            <person name="Panda P."/>
            <person name="Williams N."/>
            <person name="Studholme D.J."/>
        </authorList>
    </citation>
    <scope>NUCLEOTIDE SEQUENCE</scope>
    <source>
        <strain evidence="1">NZFS 4037</strain>
    </source>
</reference>
<evidence type="ECO:0000313" key="2">
    <source>
        <dbReference type="Proteomes" id="UP000709295"/>
    </source>
</evidence>
<sequence>MNIAKRYRWHSSMLANSTRQRPLIFTAPQMFFYQLERDALKKFLCEKYGIKLVPIPSRFTFKDPANMKAFVCDRIKDLPQE</sequence>
<comment type="caution">
    <text evidence="1">The sequence shown here is derived from an EMBL/GenBank/DDBJ whole genome shotgun (WGS) entry which is preliminary data.</text>
</comment>
<name>A0A8J5LUQ4_9STRA</name>
<dbReference type="Proteomes" id="UP000709295">
    <property type="component" value="Unassembled WGS sequence"/>
</dbReference>